<name>A0A8C3YGR6_9CETA</name>
<evidence type="ECO:0000313" key="2">
    <source>
        <dbReference type="Ensembl" id="ENSCWAP00000011092.1"/>
    </source>
</evidence>
<reference evidence="2" key="1">
    <citation type="submission" date="2025-08" db="UniProtKB">
        <authorList>
            <consortium name="Ensembl"/>
        </authorList>
    </citation>
    <scope>IDENTIFICATION</scope>
</reference>
<dbReference type="AlphaFoldDB" id="A0A8C3YGR6"/>
<reference evidence="2" key="2">
    <citation type="submission" date="2025-09" db="UniProtKB">
        <authorList>
            <consortium name="Ensembl"/>
        </authorList>
    </citation>
    <scope>IDENTIFICATION</scope>
</reference>
<evidence type="ECO:0000256" key="1">
    <source>
        <dbReference type="SAM" id="MobiDB-lite"/>
    </source>
</evidence>
<organism evidence="2 3">
    <name type="scientific">Catagonus wagneri</name>
    <name type="common">Chacoan peccary</name>
    <dbReference type="NCBI Taxonomy" id="51154"/>
    <lineage>
        <taxon>Eukaryota</taxon>
        <taxon>Metazoa</taxon>
        <taxon>Chordata</taxon>
        <taxon>Craniata</taxon>
        <taxon>Vertebrata</taxon>
        <taxon>Euteleostomi</taxon>
        <taxon>Mammalia</taxon>
        <taxon>Eutheria</taxon>
        <taxon>Laurasiatheria</taxon>
        <taxon>Artiodactyla</taxon>
        <taxon>Suina</taxon>
        <taxon>Tayassuidae</taxon>
        <taxon>Catagonus</taxon>
    </lineage>
</organism>
<protein>
    <submittedName>
        <fullName evidence="2">Uncharacterized protein</fullName>
    </submittedName>
</protein>
<accession>A0A8C3YGR6</accession>
<dbReference type="Ensembl" id="ENSCWAT00000012085.1">
    <property type="protein sequence ID" value="ENSCWAP00000011092.1"/>
    <property type="gene ID" value="ENSCWAG00000008654.1"/>
</dbReference>
<feature type="region of interest" description="Disordered" evidence="1">
    <location>
        <begin position="33"/>
        <end position="78"/>
    </location>
</feature>
<sequence length="78" mass="8023">MLTLEAAQLDGPHFSCLYPDGVFYDLDSCKHSSYPDSEGASDAGPPGRVRPIPQPCAVGGGGPPAGQSRPGGLRQRVG</sequence>
<dbReference type="GeneTree" id="ENSGT00960000189891"/>
<keyword evidence="3" id="KW-1185">Reference proteome</keyword>
<evidence type="ECO:0000313" key="3">
    <source>
        <dbReference type="Proteomes" id="UP000694540"/>
    </source>
</evidence>
<proteinExistence type="predicted"/>
<dbReference type="Proteomes" id="UP000694540">
    <property type="component" value="Unplaced"/>
</dbReference>